<dbReference type="Gene3D" id="1.10.3210.30">
    <property type="match status" value="1"/>
</dbReference>
<dbReference type="GO" id="GO:0051607">
    <property type="term" value="P:defense response to virus"/>
    <property type="evidence" value="ECO:0007669"/>
    <property type="project" value="UniProtKB-KW"/>
</dbReference>
<dbReference type="GO" id="GO:0003723">
    <property type="term" value="F:RNA binding"/>
    <property type="evidence" value="ECO:0007669"/>
    <property type="project" value="TreeGrafter"/>
</dbReference>
<reference evidence="14" key="1">
    <citation type="submission" date="2016-03" db="EMBL/GenBank/DDBJ databases">
        <authorList>
            <person name="Heylen K."/>
            <person name="De Vos P."/>
            <person name="Vekeman B."/>
        </authorList>
    </citation>
    <scope>NUCLEOTIDE SEQUENCE [LARGE SCALE GENOMIC DNA]</scope>
    <source>
        <strain evidence="14">R-45383</strain>
    </source>
</reference>
<dbReference type="GO" id="GO:0004519">
    <property type="term" value="F:endonuclease activity"/>
    <property type="evidence" value="ECO:0007669"/>
    <property type="project" value="UniProtKB-KW"/>
</dbReference>
<dbReference type="InterPro" id="IPR054712">
    <property type="entry name" value="Cas3-like_dom"/>
</dbReference>
<dbReference type="InterPro" id="IPR014001">
    <property type="entry name" value="Helicase_ATP-bd"/>
</dbReference>
<keyword evidence="6" id="KW-0378">Hydrolase</keyword>
<keyword evidence="13" id="KW-0255">Endonuclease</keyword>
<dbReference type="InterPro" id="IPR050547">
    <property type="entry name" value="DEAD_box_RNA_helicases"/>
</dbReference>
<dbReference type="SMART" id="SM00487">
    <property type="entry name" value="DEXDc"/>
    <property type="match status" value="1"/>
</dbReference>
<evidence type="ECO:0000259" key="11">
    <source>
        <dbReference type="PROSITE" id="PS51192"/>
    </source>
</evidence>
<evidence type="ECO:0000256" key="8">
    <source>
        <dbReference type="ARBA" id="ARBA00022840"/>
    </source>
</evidence>
<protein>
    <submittedName>
        <fullName evidence="13">CRISPR-associated helicase/endonuclease Cas3</fullName>
    </submittedName>
</protein>
<feature type="domain" description="HD Cas3-type" evidence="12">
    <location>
        <begin position="20"/>
        <end position="218"/>
    </location>
</feature>
<dbReference type="CDD" id="cd09641">
    <property type="entry name" value="Cas3''_I"/>
    <property type="match status" value="1"/>
</dbReference>
<accession>A0A177NSX1</accession>
<evidence type="ECO:0000256" key="5">
    <source>
        <dbReference type="ARBA" id="ARBA00022741"/>
    </source>
</evidence>
<keyword evidence="3" id="KW-0540">Nuclease</keyword>
<dbReference type="Proteomes" id="UP000077628">
    <property type="component" value="Unassembled WGS sequence"/>
</dbReference>
<evidence type="ECO:0000259" key="12">
    <source>
        <dbReference type="PROSITE" id="PS51643"/>
    </source>
</evidence>
<dbReference type="InterPro" id="IPR006474">
    <property type="entry name" value="Helicase_Cas3_CRISPR-ass_core"/>
</dbReference>
<organism evidence="13 14">
    <name type="scientific">Methylomonas koyamae</name>
    <dbReference type="NCBI Taxonomy" id="702114"/>
    <lineage>
        <taxon>Bacteria</taxon>
        <taxon>Pseudomonadati</taxon>
        <taxon>Pseudomonadota</taxon>
        <taxon>Gammaproteobacteria</taxon>
        <taxon>Methylococcales</taxon>
        <taxon>Methylococcaceae</taxon>
        <taxon>Methylomonas</taxon>
    </lineage>
</organism>
<keyword evidence="7" id="KW-0347">Helicase</keyword>
<dbReference type="Pfam" id="PF18019">
    <property type="entry name" value="Cas3_HD"/>
    <property type="match status" value="1"/>
</dbReference>
<evidence type="ECO:0000313" key="13">
    <source>
        <dbReference type="EMBL" id="OAI21011.1"/>
    </source>
</evidence>
<dbReference type="EMBL" id="LUUK01000112">
    <property type="protein sequence ID" value="OAI21011.1"/>
    <property type="molecule type" value="Genomic_DNA"/>
</dbReference>
<keyword evidence="14" id="KW-1185">Reference proteome</keyword>
<dbReference type="PROSITE" id="PS51643">
    <property type="entry name" value="HD_CAS3"/>
    <property type="match status" value="1"/>
</dbReference>
<dbReference type="GO" id="GO:0046872">
    <property type="term" value="F:metal ion binding"/>
    <property type="evidence" value="ECO:0007669"/>
    <property type="project" value="UniProtKB-KW"/>
</dbReference>
<comment type="caution">
    <text evidence="13">The sequence shown here is derived from an EMBL/GenBank/DDBJ whole genome shotgun (WGS) entry which is preliminary data.</text>
</comment>
<evidence type="ECO:0000313" key="14">
    <source>
        <dbReference type="Proteomes" id="UP000077628"/>
    </source>
</evidence>
<evidence type="ECO:0000256" key="3">
    <source>
        <dbReference type="ARBA" id="ARBA00022722"/>
    </source>
</evidence>
<dbReference type="NCBIfam" id="TIGR01587">
    <property type="entry name" value="cas3_core"/>
    <property type="match status" value="1"/>
</dbReference>
<evidence type="ECO:0000256" key="2">
    <source>
        <dbReference type="ARBA" id="ARBA00009046"/>
    </source>
</evidence>
<evidence type="ECO:0000256" key="7">
    <source>
        <dbReference type="ARBA" id="ARBA00022806"/>
    </source>
</evidence>
<sequence>MIEFLKYYRYWGKAKPNTEAGLPYHLLPYHCLDVAAVGKQWLAAEKSVTKQLAAKLQVEPKWLQSWFTFCLVLHDLGKFARAFQGLRTDISDDLVKTNPRMTYAERHDSLGFALWRDVLQEKLAQYLPAGQAAWINKIDPWLEIVTGHHGMPPKLDSFRLGNFFEADDEQAAFVFVQHLLDCFLADFDFQPLADKSLYKRLKPLSWQFAGIAVLADWLGSNQEHFAYCTKPMPLAEYWQNFALPKAKQALAGLPKRPVAGKFETVQTLFPFIQQPTPLQRYAAEEPLTDQPQLFILEDVTGAGKTEAALILTQRLIAQGLADGLYIGLPTMATANAMYQRLSKVYRSFYESGEQPSLVLAHGARELSQAFRESVLLAEQAHLDADYQTGWREEDRELSATAYCNAWLADSRKKALLADVGVGTLDQALLAVLPARHQSLRLLGLGRKVLLVDEVHAYDSYMRELLSTLLEAHARQGGSAILLSATLPQTMRETLTAAFHRGLGLEAPNLACPAAYPLATHTPAPKAGIPAKTEPSPAGRGQGEGIKINALPYSHPHAPTFPHQGNGRLQQLPATMETPIDTRAEVKRTVCVQRMDSEEQIIAKIRYSAEQGHCVCWIRNTVKSACQTYQNLLSSGFPADQVALFHSRFAMIDRQTIENRTLQTFGEPSGHDTRKGQILIATQVVEQSLDLDFDVLISDLAPIDLVIQRAGRLRRHIRDAYGNRLREKGAEDGRGAPVFYLYAPAPSDDANAAWLKPDHAGTQAVYPHVGQLWLSARLLADKGSFAMPDDARELIEGVYSDEAQARIPLALQEASFDAEGKTMVQRSMADLNVLKLDKGYTRKSGDWDEETKIPTRLSEEESVSVALALLVDGELKPYADVERYAWAMSTIKLPEREWKKAGRQFSDDLKQQIEALKNEQKALRWLEVLPLVDGQSLYSATDGFFGEVPAGAGNE</sequence>
<dbReference type="PROSITE" id="PS51192">
    <property type="entry name" value="HELICASE_ATP_BIND_1"/>
    <property type="match status" value="1"/>
</dbReference>
<dbReference type="GO" id="GO:0003724">
    <property type="term" value="F:RNA helicase activity"/>
    <property type="evidence" value="ECO:0007669"/>
    <property type="project" value="TreeGrafter"/>
</dbReference>
<dbReference type="InterPro" id="IPR006483">
    <property type="entry name" value="CRISPR-assoc_Cas3_HD"/>
</dbReference>
<dbReference type="RefSeq" id="WP_231883613.1">
    <property type="nucleotide sequence ID" value="NZ_LUUK01000112.1"/>
</dbReference>
<comment type="similarity">
    <text evidence="2">In the central section; belongs to the CRISPR-associated helicase Cas3 family.</text>
</comment>
<dbReference type="SUPFAM" id="SSF52540">
    <property type="entry name" value="P-loop containing nucleoside triphosphate hydrolases"/>
    <property type="match status" value="1"/>
</dbReference>
<dbReference type="InterPro" id="IPR027417">
    <property type="entry name" value="P-loop_NTPase"/>
</dbReference>
<dbReference type="PANTHER" id="PTHR47963">
    <property type="entry name" value="DEAD-BOX ATP-DEPENDENT RNA HELICASE 47, MITOCHONDRIAL"/>
    <property type="match status" value="1"/>
</dbReference>
<evidence type="ECO:0000256" key="9">
    <source>
        <dbReference type="ARBA" id="ARBA00023118"/>
    </source>
</evidence>
<name>A0A177NSX1_9GAMM</name>
<dbReference type="GO" id="GO:0005524">
    <property type="term" value="F:ATP binding"/>
    <property type="evidence" value="ECO:0007669"/>
    <property type="project" value="UniProtKB-KW"/>
</dbReference>
<proteinExistence type="inferred from homology"/>
<dbReference type="InterPro" id="IPR038257">
    <property type="entry name" value="CRISPR-assoc_Cas3_HD_sf"/>
</dbReference>
<keyword evidence="8" id="KW-0067">ATP-binding</keyword>
<dbReference type="GO" id="GO:0016787">
    <property type="term" value="F:hydrolase activity"/>
    <property type="evidence" value="ECO:0007669"/>
    <property type="project" value="UniProtKB-KW"/>
</dbReference>
<dbReference type="STRING" id="702114.A1355_00060"/>
<dbReference type="AlphaFoldDB" id="A0A177NSX1"/>
<dbReference type="Pfam" id="PF22590">
    <property type="entry name" value="Cas3-like_C_2"/>
    <property type="match status" value="1"/>
</dbReference>
<evidence type="ECO:0000256" key="10">
    <source>
        <dbReference type="SAM" id="MobiDB-lite"/>
    </source>
</evidence>
<gene>
    <name evidence="13" type="ORF">A1355_00060</name>
</gene>
<evidence type="ECO:0000256" key="4">
    <source>
        <dbReference type="ARBA" id="ARBA00022723"/>
    </source>
</evidence>
<dbReference type="NCBIfam" id="TIGR01596">
    <property type="entry name" value="cas3_HD"/>
    <property type="match status" value="1"/>
</dbReference>
<evidence type="ECO:0000256" key="1">
    <source>
        <dbReference type="ARBA" id="ARBA00006847"/>
    </source>
</evidence>
<keyword evidence="9" id="KW-0051">Antiviral defense</keyword>
<keyword evidence="5" id="KW-0547">Nucleotide-binding</keyword>
<dbReference type="PANTHER" id="PTHR47963:SF9">
    <property type="entry name" value="CRISPR-ASSOCIATED ENDONUCLEASE_HELICASE CAS3"/>
    <property type="match status" value="1"/>
</dbReference>
<comment type="similarity">
    <text evidence="1">In the N-terminal section; belongs to the CRISPR-associated nuclease Cas3-HD family.</text>
</comment>
<evidence type="ECO:0000256" key="6">
    <source>
        <dbReference type="ARBA" id="ARBA00022801"/>
    </source>
</evidence>
<feature type="region of interest" description="Disordered" evidence="10">
    <location>
        <begin position="523"/>
        <end position="542"/>
    </location>
</feature>
<feature type="domain" description="Helicase ATP-binding" evidence="11">
    <location>
        <begin position="285"/>
        <end position="504"/>
    </location>
</feature>
<dbReference type="Gene3D" id="3.40.50.300">
    <property type="entry name" value="P-loop containing nucleotide triphosphate hydrolases"/>
    <property type="match status" value="2"/>
</dbReference>
<keyword evidence="4" id="KW-0479">Metal-binding</keyword>